<dbReference type="PANTHER" id="PTHR43840:SF15">
    <property type="entry name" value="MITOCHONDRIAL METAL TRANSPORTER 1-RELATED"/>
    <property type="match status" value="1"/>
</dbReference>
<evidence type="ECO:0000256" key="5">
    <source>
        <dbReference type="ARBA" id="ARBA00022692"/>
    </source>
</evidence>
<dbReference type="InterPro" id="IPR002524">
    <property type="entry name" value="Cation_efflux"/>
</dbReference>
<evidence type="ECO:0000259" key="10">
    <source>
        <dbReference type="Pfam" id="PF01545"/>
    </source>
</evidence>
<name>Q11G85_CHESB</name>
<dbReference type="NCBIfam" id="TIGR01297">
    <property type="entry name" value="CDF"/>
    <property type="match status" value="1"/>
</dbReference>
<gene>
    <name evidence="12" type="ordered locus">Meso_2198</name>
</gene>
<feature type="domain" description="Cation efflux protein transmembrane" evidence="10">
    <location>
        <begin position="15"/>
        <end position="205"/>
    </location>
</feature>
<keyword evidence="3" id="KW-0813">Transport</keyword>
<dbReference type="InterPro" id="IPR036837">
    <property type="entry name" value="Cation_efflux_CTD_sf"/>
</dbReference>
<dbReference type="eggNOG" id="COG0053">
    <property type="taxonomic scope" value="Bacteria"/>
</dbReference>
<dbReference type="STRING" id="266779.Meso_2198"/>
<feature type="transmembrane region" description="Helical" evidence="9">
    <location>
        <begin position="78"/>
        <end position="96"/>
    </location>
</feature>
<dbReference type="EMBL" id="CP000390">
    <property type="protein sequence ID" value="ABG63590.1"/>
    <property type="molecule type" value="Genomic_DNA"/>
</dbReference>
<dbReference type="InterPro" id="IPR058533">
    <property type="entry name" value="Cation_efflux_TM"/>
</dbReference>
<organism evidence="12">
    <name type="scientific">Chelativorans sp. (strain BNC1)</name>
    <dbReference type="NCBI Taxonomy" id="266779"/>
    <lineage>
        <taxon>Bacteria</taxon>
        <taxon>Pseudomonadati</taxon>
        <taxon>Pseudomonadota</taxon>
        <taxon>Alphaproteobacteria</taxon>
        <taxon>Hyphomicrobiales</taxon>
        <taxon>Phyllobacteriaceae</taxon>
        <taxon>Chelativorans</taxon>
    </lineage>
</organism>
<dbReference type="HOGENOM" id="CLU_013430_3_0_5"/>
<evidence type="ECO:0000256" key="7">
    <source>
        <dbReference type="ARBA" id="ARBA00023136"/>
    </source>
</evidence>
<dbReference type="Pfam" id="PF16916">
    <property type="entry name" value="ZT_dimer"/>
    <property type="match status" value="1"/>
</dbReference>
<dbReference type="FunFam" id="3.30.70.1350:FF:000002">
    <property type="entry name" value="Ferrous-iron efflux pump FieF"/>
    <property type="match status" value="1"/>
</dbReference>
<dbReference type="AlphaFoldDB" id="Q11G85"/>
<keyword evidence="7 9" id="KW-0472">Membrane</keyword>
<dbReference type="GO" id="GO:0005886">
    <property type="term" value="C:plasma membrane"/>
    <property type="evidence" value="ECO:0007669"/>
    <property type="project" value="UniProtKB-SubCell"/>
</dbReference>
<comment type="subcellular location">
    <subcellularLocation>
        <location evidence="1">Cell membrane</location>
        <topology evidence="1">Multi-pass membrane protein</topology>
    </subcellularLocation>
</comment>
<feature type="transmembrane region" description="Helical" evidence="9">
    <location>
        <begin position="152"/>
        <end position="170"/>
    </location>
</feature>
<evidence type="ECO:0000313" key="12">
    <source>
        <dbReference type="EMBL" id="ABG63590.1"/>
    </source>
</evidence>
<dbReference type="Gene3D" id="3.30.70.1350">
    <property type="entry name" value="Cation efflux protein, cytoplasmic domain"/>
    <property type="match status" value="1"/>
</dbReference>
<evidence type="ECO:0000256" key="8">
    <source>
        <dbReference type="ARBA" id="ARBA00068882"/>
    </source>
</evidence>
<feature type="domain" description="Cation efflux protein cytoplasmic" evidence="11">
    <location>
        <begin position="210"/>
        <end position="286"/>
    </location>
</feature>
<dbReference type="SUPFAM" id="SSF161111">
    <property type="entry name" value="Cation efflux protein transmembrane domain-like"/>
    <property type="match status" value="1"/>
</dbReference>
<dbReference type="InterPro" id="IPR027470">
    <property type="entry name" value="Cation_efflux_CTD"/>
</dbReference>
<evidence type="ECO:0000259" key="11">
    <source>
        <dbReference type="Pfam" id="PF16916"/>
    </source>
</evidence>
<dbReference type="OrthoDB" id="9806522at2"/>
<dbReference type="InterPro" id="IPR050291">
    <property type="entry name" value="CDF_Transporter"/>
</dbReference>
<dbReference type="KEGG" id="mes:Meso_2198"/>
<dbReference type="PANTHER" id="PTHR43840">
    <property type="entry name" value="MITOCHONDRIAL METAL TRANSPORTER 1-RELATED"/>
    <property type="match status" value="1"/>
</dbReference>
<feature type="transmembrane region" description="Helical" evidence="9">
    <location>
        <begin position="37"/>
        <end position="58"/>
    </location>
</feature>
<evidence type="ECO:0000256" key="4">
    <source>
        <dbReference type="ARBA" id="ARBA00022475"/>
    </source>
</evidence>
<dbReference type="GO" id="GO:0015341">
    <property type="term" value="F:zinc efflux antiporter activity"/>
    <property type="evidence" value="ECO:0007669"/>
    <property type="project" value="TreeGrafter"/>
</dbReference>
<reference evidence="12" key="1">
    <citation type="submission" date="2006-06" db="EMBL/GenBank/DDBJ databases">
        <title>Complete sequence of chromosome of Chelativorans sp. BNC1.</title>
        <authorList>
            <consortium name="US DOE Joint Genome Institute"/>
            <person name="Copeland A."/>
            <person name="Lucas S."/>
            <person name="Lapidus A."/>
            <person name="Barry K."/>
            <person name="Detter J.C."/>
            <person name="Glavina del Rio T."/>
            <person name="Hammon N."/>
            <person name="Israni S."/>
            <person name="Dalin E."/>
            <person name="Tice H."/>
            <person name="Pitluck S."/>
            <person name="Chertkov O."/>
            <person name="Brettin T."/>
            <person name="Bruce D."/>
            <person name="Han C."/>
            <person name="Tapia R."/>
            <person name="Gilna P."/>
            <person name="Schmutz J."/>
            <person name="Larimer F."/>
            <person name="Land M."/>
            <person name="Hauser L."/>
            <person name="Kyrpides N."/>
            <person name="Mikhailova N."/>
            <person name="Richardson P."/>
        </authorList>
    </citation>
    <scope>NUCLEOTIDE SEQUENCE</scope>
    <source>
        <strain evidence="12">BNC1</strain>
    </source>
</reference>
<dbReference type="SUPFAM" id="SSF160240">
    <property type="entry name" value="Cation efflux protein cytoplasmic domain-like"/>
    <property type="match status" value="1"/>
</dbReference>
<dbReference type="InterPro" id="IPR027469">
    <property type="entry name" value="Cation_efflux_TMD_sf"/>
</dbReference>
<evidence type="ECO:0000256" key="1">
    <source>
        <dbReference type="ARBA" id="ARBA00004651"/>
    </source>
</evidence>
<accession>Q11G85</accession>
<protein>
    <recommendedName>
        <fullName evidence="8">Protein p34</fullName>
    </recommendedName>
</protein>
<dbReference type="Gene3D" id="1.20.1510.10">
    <property type="entry name" value="Cation efflux protein transmembrane domain"/>
    <property type="match status" value="1"/>
</dbReference>
<evidence type="ECO:0000256" key="9">
    <source>
        <dbReference type="SAM" id="Phobius"/>
    </source>
</evidence>
<dbReference type="GO" id="GO:0015086">
    <property type="term" value="F:cadmium ion transmembrane transporter activity"/>
    <property type="evidence" value="ECO:0007669"/>
    <property type="project" value="TreeGrafter"/>
</dbReference>
<comment type="similarity">
    <text evidence="2">Belongs to the cation diffusion facilitator (CDF) transporter (TC 2.A.4) family.</text>
</comment>
<evidence type="ECO:0000256" key="2">
    <source>
        <dbReference type="ARBA" id="ARBA00008114"/>
    </source>
</evidence>
<sequence length="293" mass="32143">MPKRSNIRRLSTWTIVVGMVILVLKFLAWWLTGSVALLSDAMESIVNVVASLAAWYAIRVSYIPADENHPFGHHKAEYFSAVLEGVLIVLAALLILREAADAFFTLHRIEAPGPGVAINAVAAVGNGLWAMVLMREGRKARSPALVADGRHLWADVVTSAGVIAGLLFALATGWLWLDPLMAVIVAVNIIWHGWKMLSSSVQGLMDVAVDPADRAEIERLIAENSQGALEFHDLKTREAGRARFIEFHLVVPSEMTVERSHDICDRIEHALGREMPGTRVVIHVEPAHKAKHA</sequence>
<dbReference type="GO" id="GO:0006882">
    <property type="term" value="P:intracellular zinc ion homeostasis"/>
    <property type="evidence" value="ECO:0007669"/>
    <property type="project" value="TreeGrafter"/>
</dbReference>
<keyword evidence="6 9" id="KW-1133">Transmembrane helix</keyword>
<feature type="transmembrane region" description="Helical" evidence="9">
    <location>
        <begin position="12"/>
        <end position="31"/>
    </location>
</feature>
<dbReference type="Pfam" id="PF01545">
    <property type="entry name" value="Cation_efflux"/>
    <property type="match status" value="1"/>
</dbReference>
<feature type="transmembrane region" description="Helical" evidence="9">
    <location>
        <begin position="116"/>
        <end position="132"/>
    </location>
</feature>
<evidence type="ECO:0000256" key="3">
    <source>
        <dbReference type="ARBA" id="ARBA00022448"/>
    </source>
</evidence>
<dbReference type="GO" id="GO:0015093">
    <property type="term" value="F:ferrous iron transmembrane transporter activity"/>
    <property type="evidence" value="ECO:0007669"/>
    <property type="project" value="TreeGrafter"/>
</dbReference>
<evidence type="ECO:0000256" key="6">
    <source>
        <dbReference type="ARBA" id="ARBA00022989"/>
    </source>
</evidence>
<proteinExistence type="inferred from homology"/>
<keyword evidence="5 9" id="KW-0812">Transmembrane</keyword>
<keyword evidence="4" id="KW-1003">Cell membrane</keyword>